<dbReference type="EMBL" id="OV696693">
    <property type="protein sequence ID" value="CAH1272590.1"/>
    <property type="molecule type" value="Genomic_DNA"/>
</dbReference>
<proteinExistence type="predicted"/>
<gene>
    <name evidence="3" type="primary">Hypp4888</name>
    <name evidence="3" type="ORF">BLAG_LOCUS24191</name>
</gene>
<accession>A0A8K0F322</accession>
<organism evidence="3 4">
    <name type="scientific">Branchiostoma lanceolatum</name>
    <name type="common">Common lancelet</name>
    <name type="synonym">Amphioxus lanceolatum</name>
    <dbReference type="NCBI Taxonomy" id="7740"/>
    <lineage>
        <taxon>Eukaryota</taxon>
        <taxon>Metazoa</taxon>
        <taxon>Chordata</taxon>
        <taxon>Cephalochordata</taxon>
        <taxon>Leptocardii</taxon>
        <taxon>Amphioxiformes</taxon>
        <taxon>Branchiostomatidae</taxon>
        <taxon>Branchiostoma</taxon>
    </lineage>
</organism>
<dbReference type="AlphaFoldDB" id="A0A8K0F322"/>
<reference evidence="3" key="1">
    <citation type="submission" date="2022-01" db="EMBL/GenBank/DDBJ databases">
        <authorList>
            <person name="Braso-Vives M."/>
        </authorList>
    </citation>
    <scope>NUCLEOTIDE SEQUENCE</scope>
</reference>
<keyword evidence="2" id="KW-0732">Signal</keyword>
<evidence type="ECO:0000313" key="4">
    <source>
        <dbReference type="Proteomes" id="UP000838412"/>
    </source>
</evidence>
<sequence>MKVALLLLAVMLALAVLAESYGRRRVSFRRRSYLRRRVSFRRRSYLRRRSSNLRRRSCRCRQRSLTFKKEETAEGEDFAEQLEMLQHAADMLKKAVDVVEEGASLDPGMGGPQEMEGLNGGLDGDAFVANLQGPAGELVKKMMTEAEEDAALGQVEEELEELEEELVGANGDPGGTD</sequence>
<feature type="compositionally biased region" description="Acidic residues" evidence="1">
    <location>
        <begin position="157"/>
        <end position="166"/>
    </location>
</feature>
<evidence type="ECO:0000256" key="2">
    <source>
        <dbReference type="SAM" id="SignalP"/>
    </source>
</evidence>
<name>A0A8K0F322_BRALA</name>
<feature type="chain" id="PRO_5035472741" evidence="2">
    <location>
        <begin position="19"/>
        <end position="177"/>
    </location>
</feature>
<evidence type="ECO:0000313" key="3">
    <source>
        <dbReference type="EMBL" id="CAH1272590.1"/>
    </source>
</evidence>
<keyword evidence="4" id="KW-1185">Reference proteome</keyword>
<feature type="region of interest" description="Disordered" evidence="1">
    <location>
        <begin position="157"/>
        <end position="177"/>
    </location>
</feature>
<dbReference type="Proteomes" id="UP000838412">
    <property type="component" value="Chromosome 8"/>
</dbReference>
<feature type="signal peptide" evidence="2">
    <location>
        <begin position="1"/>
        <end position="18"/>
    </location>
</feature>
<evidence type="ECO:0000256" key="1">
    <source>
        <dbReference type="SAM" id="MobiDB-lite"/>
    </source>
</evidence>
<protein>
    <submittedName>
        <fullName evidence="3">Hypp4888 protein</fullName>
    </submittedName>
</protein>